<dbReference type="Gene3D" id="3.30.70.330">
    <property type="match status" value="1"/>
</dbReference>
<feature type="domain" description="RRM" evidence="6">
    <location>
        <begin position="90"/>
        <end position="167"/>
    </location>
</feature>
<keyword evidence="1" id="KW-0507">mRNA processing</keyword>
<dbReference type="SUPFAM" id="SSF56219">
    <property type="entry name" value="DNase I-like"/>
    <property type="match status" value="1"/>
</dbReference>
<keyword evidence="4" id="KW-0694">RNA-binding</keyword>
<dbReference type="PROSITE" id="PS50102">
    <property type="entry name" value="RRM"/>
    <property type="match status" value="1"/>
</dbReference>
<evidence type="ECO:0000313" key="8">
    <source>
        <dbReference type="Proteomes" id="UP001472677"/>
    </source>
</evidence>
<dbReference type="EMBL" id="JBBPBM010000066">
    <property type="protein sequence ID" value="KAK8514610.1"/>
    <property type="molecule type" value="Genomic_DNA"/>
</dbReference>
<organism evidence="7 8">
    <name type="scientific">Hibiscus sabdariffa</name>
    <name type="common">roselle</name>
    <dbReference type="NCBI Taxonomy" id="183260"/>
    <lineage>
        <taxon>Eukaryota</taxon>
        <taxon>Viridiplantae</taxon>
        <taxon>Streptophyta</taxon>
        <taxon>Embryophyta</taxon>
        <taxon>Tracheophyta</taxon>
        <taxon>Spermatophyta</taxon>
        <taxon>Magnoliopsida</taxon>
        <taxon>eudicotyledons</taxon>
        <taxon>Gunneridae</taxon>
        <taxon>Pentapetalae</taxon>
        <taxon>rosids</taxon>
        <taxon>malvids</taxon>
        <taxon>Malvales</taxon>
        <taxon>Malvaceae</taxon>
        <taxon>Malvoideae</taxon>
        <taxon>Hibiscus</taxon>
    </lineage>
</organism>
<dbReference type="InterPro" id="IPR036691">
    <property type="entry name" value="Endo/exonu/phosph_ase_sf"/>
</dbReference>
<dbReference type="PANTHER" id="PTHR23147">
    <property type="entry name" value="SERINE/ARGININE RICH SPLICING FACTOR"/>
    <property type="match status" value="1"/>
</dbReference>
<dbReference type="InterPro" id="IPR012677">
    <property type="entry name" value="Nucleotide-bd_a/b_plait_sf"/>
</dbReference>
<dbReference type="InterPro" id="IPR000504">
    <property type="entry name" value="RRM_dom"/>
</dbReference>
<evidence type="ECO:0000313" key="7">
    <source>
        <dbReference type="EMBL" id="KAK8514610.1"/>
    </source>
</evidence>
<evidence type="ECO:0000256" key="5">
    <source>
        <dbReference type="SAM" id="MobiDB-lite"/>
    </source>
</evidence>
<keyword evidence="8" id="KW-1185">Reference proteome</keyword>
<sequence length="344" mass="38941">MSVAHLVHPSTQFHLSLLTRTICPRKFRGMSSCQRADGKEANNGDGSVSGRGKLRSDSKEDICVDHKGIQSQQERSEERGGVDPAGERSVSIFVENIPTRMHWKGLWHLFARHGDVYATYIARKLSRGGKRFGFVRFKNEVDAGRAMERLDGFVVYSFRLTVKLAIQKERNVASKKRHQSSIDGTEDREKSRSRSNLDFKATSSVMPTKKKISGHVENEDLWWLKRYVSITGNWLSKDVMVNLINVYAPCSASDQLCLWNELIALRNYDSSHWLIGGDFNATLNRLERSKCSSQRDSLEFNADRFVLFSDLLGVMDATIAAGLQARKIAVEVHNAFMELKVVLQ</sequence>
<proteinExistence type="predicted"/>
<evidence type="ECO:0000256" key="3">
    <source>
        <dbReference type="ARBA" id="ARBA00023187"/>
    </source>
</evidence>
<dbReference type="InterPro" id="IPR035979">
    <property type="entry name" value="RBD_domain_sf"/>
</dbReference>
<evidence type="ECO:0000256" key="4">
    <source>
        <dbReference type="PROSITE-ProRule" id="PRU00176"/>
    </source>
</evidence>
<reference evidence="7 8" key="1">
    <citation type="journal article" date="2024" name="G3 (Bethesda)">
        <title>Genome assembly of Hibiscus sabdariffa L. provides insights into metabolisms of medicinal natural products.</title>
        <authorList>
            <person name="Kim T."/>
        </authorList>
    </citation>
    <scope>NUCLEOTIDE SEQUENCE [LARGE SCALE GENOMIC DNA]</scope>
    <source>
        <strain evidence="7">TK-2024</strain>
        <tissue evidence="7">Old leaves</tissue>
    </source>
</reference>
<keyword evidence="2" id="KW-0747">Spliceosome</keyword>
<gene>
    <name evidence="7" type="ORF">V6N12_057509</name>
</gene>
<dbReference type="SUPFAM" id="SSF54928">
    <property type="entry name" value="RNA-binding domain, RBD"/>
    <property type="match status" value="1"/>
</dbReference>
<dbReference type="InterPro" id="IPR050907">
    <property type="entry name" value="SRSF"/>
</dbReference>
<dbReference type="Proteomes" id="UP001472677">
    <property type="component" value="Unassembled WGS sequence"/>
</dbReference>
<dbReference type="SMART" id="SM00360">
    <property type="entry name" value="RRM"/>
    <property type="match status" value="1"/>
</dbReference>
<evidence type="ECO:0000256" key="1">
    <source>
        <dbReference type="ARBA" id="ARBA00022664"/>
    </source>
</evidence>
<dbReference type="Pfam" id="PF00076">
    <property type="entry name" value="RRM_1"/>
    <property type="match status" value="1"/>
</dbReference>
<accession>A0ABR2C5B9</accession>
<comment type="caution">
    <text evidence="7">The sequence shown here is derived from an EMBL/GenBank/DDBJ whole genome shotgun (WGS) entry which is preliminary data.</text>
</comment>
<dbReference type="Gene3D" id="3.60.10.10">
    <property type="entry name" value="Endonuclease/exonuclease/phosphatase"/>
    <property type="match status" value="1"/>
</dbReference>
<protein>
    <recommendedName>
        <fullName evidence="6">RRM domain-containing protein</fullName>
    </recommendedName>
</protein>
<feature type="region of interest" description="Disordered" evidence="5">
    <location>
        <begin position="33"/>
        <end position="59"/>
    </location>
</feature>
<keyword evidence="3" id="KW-0508">mRNA splicing</keyword>
<feature type="compositionally biased region" description="Basic and acidic residues" evidence="5">
    <location>
        <begin position="185"/>
        <end position="195"/>
    </location>
</feature>
<evidence type="ECO:0000256" key="2">
    <source>
        <dbReference type="ARBA" id="ARBA00022728"/>
    </source>
</evidence>
<name>A0ABR2C5B9_9ROSI</name>
<feature type="region of interest" description="Disordered" evidence="5">
    <location>
        <begin position="175"/>
        <end position="195"/>
    </location>
</feature>
<dbReference type="CDD" id="cd00590">
    <property type="entry name" value="RRM_SF"/>
    <property type="match status" value="1"/>
</dbReference>
<evidence type="ECO:0000259" key="6">
    <source>
        <dbReference type="PROSITE" id="PS50102"/>
    </source>
</evidence>